<name>A0A562TJT8_9HYPH</name>
<protein>
    <submittedName>
        <fullName evidence="1">Uncharacterized protein</fullName>
    </submittedName>
</protein>
<sequence length="96" mass="10864">MQYYPADANPSLEIQFVKGHIAATMTLILGLVEQDILDRDRLDRFFEGFLNELPHSTDTMGLRIVLDEWRKGLREGADDSALKAKLFEVIQGGRVS</sequence>
<dbReference type="AlphaFoldDB" id="A0A562TJT8"/>
<accession>A0A562TJT8</accession>
<dbReference type="EMBL" id="VLLF01000001">
    <property type="protein sequence ID" value="TWI93090.1"/>
    <property type="molecule type" value="Genomic_DNA"/>
</dbReference>
<dbReference type="RefSeq" id="WP_145340592.1">
    <property type="nucleotide sequence ID" value="NZ_SMLY01000087.1"/>
</dbReference>
<reference evidence="1 2" key="1">
    <citation type="submission" date="2019-07" db="EMBL/GenBank/DDBJ databases">
        <title>Genomic Encyclopedia of Archaeal and Bacterial Type Strains, Phase II (KMG-II): from individual species to whole genera.</title>
        <authorList>
            <person name="Goeker M."/>
        </authorList>
    </citation>
    <scope>NUCLEOTIDE SEQUENCE [LARGE SCALE GENOMIC DNA]</scope>
    <source>
        <strain evidence="1 2">ATCC BAA-252</strain>
    </source>
</reference>
<dbReference type="OrthoDB" id="7678650at2"/>
<proteinExistence type="predicted"/>
<gene>
    <name evidence="1" type="ORF">JM93_00644</name>
</gene>
<organism evidence="1 2">
    <name type="scientific">Roseibium hamelinense</name>
    <dbReference type="NCBI Taxonomy" id="150831"/>
    <lineage>
        <taxon>Bacteria</taxon>
        <taxon>Pseudomonadati</taxon>
        <taxon>Pseudomonadota</taxon>
        <taxon>Alphaproteobacteria</taxon>
        <taxon>Hyphomicrobiales</taxon>
        <taxon>Stappiaceae</taxon>
        <taxon>Roseibium</taxon>
    </lineage>
</organism>
<evidence type="ECO:0000313" key="1">
    <source>
        <dbReference type="EMBL" id="TWI93090.1"/>
    </source>
</evidence>
<keyword evidence="2" id="KW-1185">Reference proteome</keyword>
<dbReference type="Proteomes" id="UP000320593">
    <property type="component" value="Unassembled WGS sequence"/>
</dbReference>
<comment type="caution">
    <text evidence="1">The sequence shown here is derived from an EMBL/GenBank/DDBJ whole genome shotgun (WGS) entry which is preliminary data.</text>
</comment>
<evidence type="ECO:0000313" key="2">
    <source>
        <dbReference type="Proteomes" id="UP000320593"/>
    </source>
</evidence>